<dbReference type="Pfam" id="PF06985">
    <property type="entry name" value="HET"/>
    <property type="match status" value="1"/>
</dbReference>
<comment type="caution">
    <text evidence="3">The sequence shown here is derived from an EMBL/GenBank/DDBJ whole genome shotgun (WGS) entry which is preliminary data.</text>
</comment>
<dbReference type="PANTHER" id="PTHR10622:SF10">
    <property type="entry name" value="HET DOMAIN-CONTAINING PROTEIN"/>
    <property type="match status" value="1"/>
</dbReference>
<feature type="domain" description="Heterokaryon incompatibility" evidence="1">
    <location>
        <begin position="65"/>
        <end position="157"/>
    </location>
</feature>
<dbReference type="InterPro" id="IPR010730">
    <property type="entry name" value="HET"/>
</dbReference>
<dbReference type="OrthoDB" id="20872at2759"/>
<gene>
    <name evidence="3" type="ORF">HYFRA_00000359</name>
</gene>
<evidence type="ECO:0000313" key="4">
    <source>
        <dbReference type="Proteomes" id="UP000696280"/>
    </source>
</evidence>
<dbReference type="Proteomes" id="UP000696280">
    <property type="component" value="Unassembled WGS sequence"/>
</dbReference>
<keyword evidence="4" id="KW-1185">Reference proteome</keyword>
<sequence>MEPHISVWLHRYSHAWESPQPGLEVYKVFCTAPSKPPARLPSAMRLIRASTKELVFFISSNPPPYVILSHTWGKAEILFEDFVCGKLSPEASLKVESYRKLEYTCAEAIRMNVEYCWIDNCCIDKSSSAELQESINSMYKWYQRAIECFVYLADVHEVDHEHAEQKLKDSRWFTRGWTVQELIAPACISFYDSSWEAWGVLRRSNNTNSFYAPATDSENDLNDAISRITGIPRELLWGRTRVERYSIAQRMSWSAERETTVPEDIAYSLLGIFQIAMPMLYGEGQHTAFQRLQEEILKKSTDHTIFAWRNMSQFMFYPQGILASHPSQFRYSSGIVAVDSYQLKGLPDVDRAHYSMTNRGLDIEASMLGVPLLPDHNYVGGIAMIALRCKFNMETLTTQLCVSSTPTDVKTIPQQGFIGILVARQSNGLIYSRINAAQFVYTENWGLPQRIVISRTETDQVNFSPSNRINHVSSTKWFHLDLEVSNARVVYVSHARPIGRPSLDGKEMNQWTDIGWTKEIQAPIAPIGRMPERGYERFQIGTDKFTVFLGKMGAGTFMVDEGHGSPPEDHIYEKCCGSNSFWMRTKGGFCIAVGVTSGAKMDPFLDQRSVFFIRAIEIDSSVGFS</sequence>
<evidence type="ECO:0008006" key="5">
    <source>
        <dbReference type="Google" id="ProtNLM"/>
    </source>
</evidence>
<dbReference type="AlphaFoldDB" id="A0A9N9L1D6"/>
<dbReference type="EMBL" id="CAJVRL010000081">
    <property type="protein sequence ID" value="CAG8958016.1"/>
    <property type="molecule type" value="Genomic_DNA"/>
</dbReference>
<proteinExistence type="predicted"/>
<dbReference type="Pfam" id="PF26640">
    <property type="entry name" value="DUF8212"/>
    <property type="match status" value="1"/>
</dbReference>
<dbReference type="InterPro" id="IPR058525">
    <property type="entry name" value="DUF8212"/>
</dbReference>
<dbReference type="PANTHER" id="PTHR10622">
    <property type="entry name" value="HET DOMAIN-CONTAINING PROTEIN"/>
    <property type="match status" value="1"/>
</dbReference>
<accession>A0A9N9L1D6</accession>
<evidence type="ECO:0000313" key="3">
    <source>
        <dbReference type="EMBL" id="CAG8958016.1"/>
    </source>
</evidence>
<protein>
    <recommendedName>
        <fullName evidence="5">HET-domain-containing protein</fullName>
    </recommendedName>
</protein>
<organism evidence="3 4">
    <name type="scientific">Hymenoscyphus fraxineus</name>
    <dbReference type="NCBI Taxonomy" id="746836"/>
    <lineage>
        <taxon>Eukaryota</taxon>
        <taxon>Fungi</taxon>
        <taxon>Dikarya</taxon>
        <taxon>Ascomycota</taxon>
        <taxon>Pezizomycotina</taxon>
        <taxon>Leotiomycetes</taxon>
        <taxon>Helotiales</taxon>
        <taxon>Helotiaceae</taxon>
        <taxon>Hymenoscyphus</taxon>
    </lineage>
</organism>
<feature type="domain" description="DUF8212" evidence="2">
    <location>
        <begin position="288"/>
        <end position="313"/>
    </location>
</feature>
<reference evidence="3" key="1">
    <citation type="submission" date="2021-07" db="EMBL/GenBank/DDBJ databases">
        <authorList>
            <person name="Durling M."/>
        </authorList>
    </citation>
    <scope>NUCLEOTIDE SEQUENCE</scope>
</reference>
<evidence type="ECO:0000259" key="1">
    <source>
        <dbReference type="Pfam" id="PF06985"/>
    </source>
</evidence>
<evidence type="ECO:0000259" key="2">
    <source>
        <dbReference type="Pfam" id="PF26640"/>
    </source>
</evidence>
<name>A0A9N9L1D6_9HELO</name>